<dbReference type="RefSeq" id="XP_030832692.1">
    <property type="nucleotide sequence ID" value="XM_030976832.1"/>
</dbReference>
<dbReference type="PRINTS" id="PR00258">
    <property type="entry name" value="SPERACTRCPTR"/>
</dbReference>
<name>A0A7M7N8S3_STRPU</name>
<feature type="disulfide bond" evidence="5">
    <location>
        <begin position="655"/>
        <end position="665"/>
    </location>
</feature>
<feature type="domain" description="SRCR" evidence="7">
    <location>
        <begin position="803"/>
        <end position="905"/>
    </location>
</feature>
<dbReference type="Pfam" id="PF00530">
    <property type="entry name" value="SRCR"/>
    <property type="match status" value="17"/>
</dbReference>
<feature type="disulfide bond" evidence="5">
    <location>
        <begin position="1310"/>
        <end position="1320"/>
    </location>
</feature>
<dbReference type="FunFam" id="3.10.250.10:FF:000006">
    <property type="entry name" value="neurotrypsin isoform X2"/>
    <property type="match status" value="13"/>
</dbReference>
<dbReference type="InParanoid" id="A0A7M7N8S3"/>
<dbReference type="KEGG" id="spu:753862"/>
<protein>
    <recommendedName>
        <fullName evidence="7">SRCR domain-containing protein</fullName>
    </recommendedName>
</protein>
<feature type="domain" description="SRCR" evidence="7">
    <location>
        <begin position="257"/>
        <end position="358"/>
    </location>
</feature>
<feature type="disulfide bond" evidence="5">
    <location>
        <begin position="327"/>
        <end position="337"/>
    </location>
</feature>
<comment type="caution">
    <text evidence="5">Lacks conserved residue(s) required for the propagation of feature annotation.</text>
</comment>
<feature type="domain" description="SRCR" evidence="7">
    <location>
        <begin position="1677"/>
        <end position="1778"/>
    </location>
</feature>
<feature type="disulfide bond" evidence="5">
    <location>
        <begin position="873"/>
        <end position="883"/>
    </location>
</feature>
<feature type="transmembrane region" description="Helical" evidence="6">
    <location>
        <begin position="1903"/>
        <end position="1927"/>
    </location>
</feature>
<evidence type="ECO:0000256" key="1">
    <source>
        <dbReference type="ARBA" id="ARBA00022729"/>
    </source>
</evidence>
<dbReference type="GO" id="GO:0016020">
    <property type="term" value="C:membrane"/>
    <property type="evidence" value="ECO:0000318"/>
    <property type="project" value="GO_Central"/>
</dbReference>
<reference evidence="9" key="1">
    <citation type="submission" date="2015-02" db="EMBL/GenBank/DDBJ databases">
        <title>Genome sequencing for Strongylocentrotus purpuratus.</title>
        <authorList>
            <person name="Murali S."/>
            <person name="Liu Y."/>
            <person name="Vee V."/>
            <person name="English A."/>
            <person name="Wang M."/>
            <person name="Skinner E."/>
            <person name="Han Y."/>
            <person name="Muzny D.M."/>
            <person name="Worley K.C."/>
            <person name="Gibbs R.A."/>
        </authorList>
    </citation>
    <scope>NUCLEOTIDE SEQUENCE</scope>
</reference>
<feature type="disulfide bond" evidence="5">
    <location>
        <begin position="1093"/>
        <end position="1103"/>
    </location>
</feature>
<feature type="domain" description="SRCR" evidence="7">
    <location>
        <begin position="914"/>
        <end position="1015"/>
    </location>
</feature>
<feature type="domain" description="SRCR" evidence="7">
    <location>
        <begin position="365"/>
        <end position="466"/>
    </location>
</feature>
<evidence type="ECO:0000256" key="3">
    <source>
        <dbReference type="ARBA" id="ARBA00023157"/>
    </source>
</evidence>
<feature type="disulfide bond" evidence="5">
    <location>
        <begin position="763"/>
        <end position="773"/>
    </location>
</feature>
<dbReference type="PANTHER" id="PTHR48071">
    <property type="entry name" value="SRCR DOMAIN-CONTAINING PROTEIN"/>
    <property type="match status" value="1"/>
</dbReference>
<dbReference type="Gene3D" id="3.10.250.10">
    <property type="entry name" value="SRCR-like domain"/>
    <property type="match status" value="17"/>
</dbReference>
<dbReference type="SMART" id="SM00202">
    <property type="entry name" value="SR"/>
    <property type="match status" value="17"/>
</dbReference>
<feature type="disulfide bond" evidence="5">
    <location>
        <begin position="1747"/>
        <end position="1757"/>
    </location>
</feature>
<feature type="disulfide bond" evidence="5">
    <location>
        <begin position="1637"/>
        <end position="1647"/>
    </location>
</feature>
<feature type="disulfide bond" evidence="5">
    <location>
        <begin position="1857"/>
        <end position="1867"/>
    </location>
</feature>
<feature type="disulfide bond" evidence="5">
    <location>
        <begin position="1201"/>
        <end position="1211"/>
    </location>
</feature>
<dbReference type="GeneID" id="753862"/>
<keyword evidence="2" id="KW-0677">Repeat</keyword>
<dbReference type="Proteomes" id="UP000007110">
    <property type="component" value="Unassembled WGS sequence"/>
</dbReference>
<feature type="disulfide bond" evidence="5">
    <location>
        <begin position="218"/>
        <end position="228"/>
    </location>
</feature>
<evidence type="ECO:0000256" key="5">
    <source>
        <dbReference type="PROSITE-ProRule" id="PRU00196"/>
    </source>
</evidence>
<dbReference type="OrthoDB" id="536948at2759"/>
<keyword evidence="9" id="KW-1185">Reference proteome</keyword>
<feature type="domain" description="SRCR" evidence="7">
    <location>
        <begin position="585"/>
        <end position="686"/>
    </location>
</feature>
<feature type="domain" description="SRCR" evidence="7">
    <location>
        <begin position="1240"/>
        <end position="1341"/>
    </location>
</feature>
<evidence type="ECO:0000313" key="8">
    <source>
        <dbReference type="EnsemblMetazoa" id="XP_030832692"/>
    </source>
</evidence>
<keyword evidence="6" id="KW-1133">Transmembrane helix</keyword>
<keyword evidence="6" id="KW-0472">Membrane</keyword>
<keyword evidence="4" id="KW-0325">Glycoprotein</keyword>
<dbReference type="InterPro" id="IPR036772">
    <property type="entry name" value="SRCR-like_dom_sf"/>
</dbReference>
<evidence type="ECO:0000256" key="6">
    <source>
        <dbReference type="SAM" id="Phobius"/>
    </source>
</evidence>
<proteinExistence type="predicted"/>
<evidence type="ECO:0000256" key="2">
    <source>
        <dbReference type="ARBA" id="ARBA00022737"/>
    </source>
</evidence>
<feature type="disulfide bond" evidence="5">
    <location>
        <begin position="1527"/>
        <end position="1537"/>
    </location>
</feature>
<keyword evidence="1" id="KW-0732">Signal</keyword>
<evidence type="ECO:0000256" key="4">
    <source>
        <dbReference type="ARBA" id="ARBA00023180"/>
    </source>
</evidence>
<dbReference type="PROSITE" id="PS00420">
    <property type="entry name" value="SRCR_1"/>
    <property type="match status" value="16"/>
</dbReference>
<feature type="domain" description="SRCR" evidence="7">
    <location>
        <begin position="1567"/>
        <end position="1668"/>
    </location>
</feature>
<feature type="domain" description="SRCR" evidence="7">
    <location>
        <begin position="38"/>
        <end position="139"/>
    </location>
</feature>
<feature type="domain" description="SRCR" evidence="7">
    <location>
        <begin position="148"/>
        <end position="249"/>
    </location>
</feature>
<organism evidence="8 9">
    <name type="scientific">Strongylocentrotus purpuratus</name>
    <name type="common">Purple sea urchin</name>
    <dbReference type="NCBI Taxonomy" id="7668"/>
    <lineage>
        <taxon>Eukaryota</taxon>
        <taxon>Metazoa</taxon>
        <taxon>Echinodermata</taxon>
        <taxon>Eleutherozoa</taxon>
        <taxon>Echinozoa</taxon>
        <taxon>Echinoidea</taxon>
        <taxon>Euechinoidea</taxon>
        <taxon>Echinacea</taxon>
        <taxon>Camarodonta</taxon>
        <taxon>Echinidea</taxon>
        <taxon>Strongylocentrotidae</taxon>
        <taxon>Strongylocentrotus</taxon>
    </lineage>
</organism>
<feature type="disulfide bond" evidence="5">
    <location>
        <begin position="545"/>
        <end position="555"/>
    </location>
</feature>
<dbReference type="GO" id="GO:0045217">
    <property type="term" value="P:cell-cell junction maintenance"/>
    <property type="evidence" value="ECO:0000318"/>
    <property type="project" value="GO_Central"/>
</dbReference>
<dbReference type="InterPro" id="IPR001190">
    <property type="entry name" value="SRCR"/>
</dbReference>
<dbReference type="PANTHER" id="PTHR48071:SF28">
    <property type="entry name" value="SRCR DOMAIN-CONTAINING PROTEIN"/>
    <property type="match status" value="1"/>
</dbReference>
<feature type="domain" description="SRCR" evidence="7">
    <location>
        <begin position="1457"/>
        <end position="1558"/>
    </location>
</feature>
<evidence type="ECO:0000313" key="9">
    <source>
        <dbReference type="Proteomes" id="UP000007110"/>
    </source>
</evidence>
<feature type="disulfide bond" evidence="5">
    <location>
        <begin position="108"/>
        <end position="118"/>
    </location>
</feature>
<feature type="domain" description="SRCR" evidence="7">
    <location>
        <begin position="1023"/>
        <end position="1124"/>
    </location>
</feature>
<feature type="disulfide bond" evidence="5">
    <location>
        <begin position="1418"/>
        <end position="1428"/>
    </location>
</feature>
<keyword evidence="6" id="KW-0812">Transmembrane</keyword>
<dbReference type="PROSITE" id="PS50287">
    <property type="entry name" value="SRCR_2"/>
    <property type="match status" value="17"/>
</dbReference>
<feature type="disulfide bond" evidence="5">
    <location>
        <begin position="435"/>
        <end position="445"/>
    </location>
</feature>
<dbReference type="EnsemblMetazoa" id="XM_030976832">
    <property type="protein sequence ID" value="XP_030832692"/>
    <property type="gene ID" value="LOC753862"/>
</dbReference>
<feature type="domain" description="SRCR" evidence="7">
    <location>
        <begin position="1131"/>
        <end position="1232"/>
    </location>
</feature>
<dbReference type="SUPFAM" id="SSF56487">
    <property type="entry name" value="SRCR-like"/>
    <property type="match status" value="17"/>
</dbReference>
<feature type="domain" description="SRCR" evidence="7">
    <location>
        <begin position="1787"/>
        <end position="1888"/>
    </location>
</feature>
<feature type="disulfide bond" evidence="5">
    <location>
        <begin position="984"/>
        <end position="994"/>
    </location>
</feature>
<evidence type="ECO:0000259" key="7">
    <source>
        <dbReference type="PROSITE" id="PS50287"/>
    </source>
</evidence>
<keyword evidence="3 5" id="KW-1015">Disulfide bond</keyword>
<reference evidence="8" key="2">
    <citation type="submission" date="2021-01" db="UniProtKB">
        <authorList>
            <consortium name="EnsemblMetazoa"/>
        </authorList>
    </citation>
    <scope>IDENTIFICATION</scope>
</reference>
<feature type="domain" description="SRCR" evidence="7">
    <location>
        <begin position="695"/>
        <end position="794"/>
    </location>
</feature>
<accession>A0A7M7N8S3</accession>
<sequence>MASPAREKLVWSGKLWISCLFVLFFLSFIQCVAIEGEVRLVNGPTSHEGRVEIYHNGTWGTVCDDYWDNAEAKVVCRQLGYSGDIGAARTLATYGEGSGPILLDDVACSGSESRLTDCSSNGWGYSNCGHSEDAGVICEINAGSQGDVRLVDGPTESEGRVEIYHNGLWGTVCDDYWYDAAAIVVCRQLGYSDNAGQARSGGTYGQGSGPIYLDDVDCSSWESRLEDCGNRGWGTHDCDHSQDAGVACDINDETGDLRLVDGSTADQGRVEIYSSGVWGTVCGDFWDDSNAKVVCRQLGYSGNIGDARSGGTYGQGSGPIYLDDVGCTGSESRLTDCSNGGWGSNNCGHSQDAGVYCKAGTEGEVRLVNGLTANQGRVEIYYNGQWGTVCDDMWDDLDARVVCRQLGYSGNVGVARVGGKYGRGSDPIYLDDVGCSGSESRLTDCSNGGWGIHSCGHSEDAGVICDINVAQQGEVRLVNGSTVNEGRVEIYYDGLWGTICDDNWDDSDATVVCRQLRYSGKGGVARSGGTYGQGSGPINLDNVGCSGSESKLTDCSNGGWGNHSCRHSDDAGVICHSNNGTDGDIRIVDGYSSYEGRVEIYHNGLWGTICDDHWEDFDARVVCRQLGYSGNVGVARSGGTYGQGSDPIHLDDVECLGWESSLIDCTKSEWGINNCGHSEDAGVICDIKVGIEGEVRLANGSTANEGRVEIYYDSQWGTVCDDFWDDSDATVVCRQLGYSGGEARFLATYGQGSGPIYLDDVECSGFESRLIDCSINGLGNHNCGHSQDAGVFCYINAGTEGEVRLVDGSTANEGRVEIYHNHLWGTICDDYWEDSDARVVCRQLGYSGNVGVARSGGTYGQGSDPIYLNDVTCSGYESRLIDCSIGEWGNHDYCGHSEDAGVICDIDDGTEGYVRLVDGSSANEGRVEIHHNGQWGTVCDDLWDDLDARVVCRQLGYSGNVGVARRGGTYGQGSGPIYLDDVGCSGSEYMFIDCNNTGWGNNNCGHSQDAGVYCYDDEIDGRIRLADGFIESQGRVEIYYDGLWGTICDDNWDDSDASVVCRQLGYSGDVGVARSLARYGQGSGPIYLDDVGCSGSESRLIDCSNDGWGNHNCGHWYDVGVNCADEIEGDVRLMDGFTPDQGRVEIYYNDRWGTICDDRWDDLDARVVCRQLGYSGNVGAARRGGTYGQGSGPIYLDDVGCSGSESMLSDCSNTGWGNHNCLHYDDAGVYCYDDDIDGRIRLADGFTENQGRVEIYYDGLWGTICDESWDDYDARVVCRQLGYSDNVGEARSRATYGQGSGSIYLDDVGCSGSESMLSDCSNTGWGHHNCDHSLDAGVNCEDVIEGDVRLEDGFTPDQGRVEIYYNDRWGTICDDRWDDLDARVVCRQLGYSGNVGVARRGGTYGLGSGPIYLDDVDCSGSESRLTDCSNGGWGIHNCGHLEDAGVICDDDGMGGVIRLVDGYSSDEGRIEIFHEGQWGTVCDDSWDDLDARVVCRQLGYSGNVGEARNGGIFPQGSGPIYFDDVGCSGNESRLTDCSNGGWGKHNCEHSEDAGVICNINDEAEGEIRLVDGYSSNEGRVEIFHEGQWGTVCDDSWDGLDARVVCRQLGYSGNVGEARSGGIYPQGSGPIYLDESGCLGSEYRLTDCRNRGWGIHNCEHSKDAGVFCDINDDIEGEIRLVDGYSSDEGRVEIYHNGLWGTVCDDSWDGLDARVVCRQLGYSGNVGEARNGGIYPQGSGPIYLDESGCSGSESRLEDCGNRGWGIHNCEHSKDAGVFCDINSGTEGEVRLVNGSTVHRGRVEIYYNGLWGTICDDSWDDLDARVVCRQLGYSGNVSVAWSGGTYGRGSDPIYLDSVDCSGSESMLTDCINDGWGNHDCGHSEDAGVQCDDSPRTQPAVKTSPRVVSVMASVGVCLSLLTILAIIAVCWTIRQSKTSFTPPLSERALIPLDSLSAQPACETDLEPSGTII</sequence>
<feature type="domain" description="SRCR" evidence="7">
    <location>
        <begin position="475"/>
        <end position="576"/>
    </location>
</feature>
<dbReference type="FunFam" id="3.10.250.10:FF:000011">
    <property type="entry name" value="Scavenger receptor class A member 5"/>
    <property type="match status" value="4"/>
</dbReference>
<feature type="domain" description="SRCR" evidence="7">
    <location>
        <begin position="1348"/>
        <end position="1449"/>
    </location>
</feature>